<dbReference type="NCBIfam" id="NF037970">
    <property type="entry name" value="vanZ_1"/>
    <property type="match status" value="1"/>
</dbReference>
<keyword evidence="1" id="KW-0472">Membrane</keyword>
<feature type="transmembrane region" description="Helical" evidence="1">
    <location>
        <begin position="140"/>
        <end position="159"/>
    </location>
</feature>
<accession>A0A177PDE6</accession>
<evidence type="ECO:0000256" key="1">
    <source>
        <dbReference type="SAM" id="Phobius"/>
    </source>
</evidence>
<protein>
    <recommendedName>
        <fullName evidence="2">VanZ-like domain-containing protein</fullName>
    </recommendedName>
</protein>
<keyword evidence="4" id="KW-1185">Reference proteome</keyword>
<feature type="transmembrane region" description="Helical" evidence="1">
    <location>
        <begin position="166"/>
        <end position="184"/>
    </location>
</feature>
<feature type="transmembrane region" description="Helical" evidence="1">
    <location>
        <begin position="199"/>
        <end position="217"/>
    </location>
</feature>
<proteinExistence type="predicted"/>
<reference evidence="4" key="1">
    <citation type="submission" date="2016-03" db="EMBL/GenBank/DDBJ databases">
        <authorList>
            <person name="Heylen K."/>
            <person name="De Vos P."/>
            <person name="Vekeman B."/>
        </authorList>
    </citation>
    <scope>NUCLEOTIDE SEQUENCE [LARGE SCALE GENOMIC DNA]</scope>
    <source>
        <strain evidence="4">R-45383</strain>
    </source>
</reference>
<evidence type="ECO:0000313" key="4">
    <source>
        <dbReference type="Proteomes" id="UP000077628"/>
    </source>
</evidence>
<evidence type="ECO:0000313" key="3">
    <source>
        <dbReference type="EMBL" id="OAI28338.1"/>
    </source>
</evidence>
<name>A0A177PDE6_9GAMM</name>
<dbReference type="InterPro" id="IPR006976">
    <property type="entry name" value="VanZ-like"/>
</dbReference>
<comment type="caution">
    <text evidence="3">The sequence shown here is derived from an EMBL/GenBank/DDBJ whole genome shotgun (WGS) entry which is preliminary data.</text>
</comment>
<keyword evidence="1" id="KW-0812">Transmembrane</keyword>
<organism evidence="3 4">
    <name type="scientific">Methylomonas koyamae</name>
    <dbReference type="NCBI Taxonomy" id="702114"/>
    <lineage>
        <taxon>Bacteria</taxon>
        <taxon>Pseudomonadati</taxon>
        <taxon>Pseudomonadota</taxon>
        <taxon>Gammaproteobacteria</taxon>
        <taxon>Methylococcales</taxon>
        <taxon>Methylococcaceae</taxon>
        <taxon>Methylomonas</taxon>
    </lineage>
</organism>
<dbReference type="AlphaFoldDB" id="A0A177PDE6"/>
<dbReference type="Proteomes" id="UP000077628">
    <property type="component" value="Unassembled WGS sequence"/>
</dbReference>
<dbReference type="EMBL" id="LUUK01000012">
    <property type="protein sequence ID" value="OAI28338.1"/>
    <property type="molecule type" value="Genomic_DNA"/>
</dbReference>
<feature type="domain" description="VanZ-like" evidence="2">
    <location>
        <begin position="121"/>
        <end position="210"/>
    </location>
</feature>
<keyword evidence="1" id="KW-1133">Transmembrane helix</keyword>
<feature type="transmembrane region" description="Helical" evidence="1">
    <location>
        <begin position="56"/>
        <end position="74"/>
    </location>
</feature>
<feature type="transmembrane region" description="Helical" evidence="1">
    <location>
        <begin position="83"/>
        <end position="102"/>
    </location>
</feature>
<sequence>MNTNWNSFEKVFEIEPSAIQIRLSLELLNQRGVVAIKQLSLCPVEPNNAHTVIRRVLLLVWVLAIWFAMLPLLLEHNTGNRRLLIGVCVLLILAGVLVPEVFKVKLGSLFQTTALVDYHLNGLDIKRLVNFTFSLPSFDIFKIGHFLLFFALAVLDCSARENVTHFFFKIALFAMVTEVLQLFVQGRTPSVGDALVDTIGSLLGVVLVWVAFVRFYFWRS</sequence>
<evidence type="ECO:0000259" key="2">
    <source>
        <dbReference type="Pfam" id="PF04892"/>
    </source>
</evidence>
<dbReference type="Pfam" id="PF04892">
    <property type="entry name" value="VanZ"/>
    <property type="match status" value="1"/>
</dbReference>
<gene>
    <name evidence="3" type="ORF">A1355_01255</name>
</gene>